<sequence length="252" mass="27055">MWIGRPGDVREMRNPRRGAVKVPANELAQMVALSGAVHTSSRPKQPRRWSIELPWLPEAHADWLTELASKVHGPGPVVVVEPSTRNYLAPRQSVGRGRADHWSTSSGSISTQADGTNSWFRIGAGELRWVNPVWGRWPAAEGMVLSFATESGLTAGISWYDLAGTLLSGTSDPSGTVTATAPAGATWATPTISATVGGTMPVPRACLRYGDTVPASPWPVGEHVGAFAILNPQRLVERLPYGSVTLELLEQY</sequence>
<evidence type="ECO:0000313" key="1">
    <source>
        <dbReference type="EMBL" id="TKG66911.1"/>
    </source>
</evidence>
<protein>
    <submittedName>
        <fullName evidence="1">Uncharacterized protein</fullName>
    </submittedName>
</protein>
<gene>
    <name evidence="1" type="ORF">FCN18_23645</name>
</gene>
<reference evidence="1 2" key="1">
    <citation type="journal article" date="2015" name="Antonie Van Leeuwenhoek">
        <title>Prauserella endophytica sp. nov., an endophytic actinobacterium isolated from Tamarix taklamakanensis.</title>
        <authorList>
            <person name="Liu J.M."/>
            <person name="Habden X."/>
            <person name="Guo L."/>
            <person name="Tuo L."/>
            <person name="Jiang Z.K."/>
            <person name="Liu S.W."/>
            <person name="Liu X.F."/>
            <person name="Chen L."/>
            <person name="Li R.F."/>
            <person name="Zhang Y.Q."/>
            <person name="Sun C.H."/>
        </authorList>
    </citation>
    <scope>NUCLEOTIDE SEQUENCE [LARGE SCALE GENOMIC DNA]</scope>
    <source>
        <strain evidence="1 2">CGMCC 4.7182</strain>
    </source>
</reference>
<evidence type="ECO:0000313" key="2">
    <source>
        <dbReference type="Proteomes" id="UP000309992"/>
    </source>
</evidence>
<comment type="caution">
    <text evidence="1">The sequence shown here is derived from an EMBL/GenBank/DDBJ whole genome shotgun (WGS) entry which is preliminary data.</text>
</comment>
<accession>A0ABY2S1M6</accession>
<dbReference type="RefSeq" id="WP_112275420.1">
    <property type="nucleotide sequence ID" value="NZ_SWMS01000014.1"/>
</dbReference>
<keyword evidence="2" id="KW-1185">Reference proteome</keyword>
<dbReference type="EMBL" id="SWMS01000014">
    <property type="protein sequence ID" value="TKG66911.1"/>
    <property type="molecule type" value="Genomic_DNA"/>
</dbReference>
<organism evidence="1 2">
    <name type="scientific">Prauserella endophytica</name>
    <dbReference type="NCBI Taxonomy" id="1592324"/>
    <lineage>
        <taxon>Bacteria</taxon>
        <taxon>Bacillati</taxon>
        <taxon>Actinomycetota</taxon>
        <taxon>Actinomycetes</taxon>
        <taxon>Pseudonocardiales</taxon>
        <taxon>Pseudonocardiaceae</taxon>
        <taxon>Prauserella</taxon>
        <taxon>Prauserella coralliicola group</taxon>
    </lineage>
</organism>
<proteinExistence type="predicted"/>
<name>A0ABY2S1M6_9PSEU</name>
<dbReference type="Proteomes" id="UP000309992">
    <property type="component" value="Unassembled WGS sequence"/>
</dbReference>